<feature type="modified residue" description="4-aspartylphosphate" evidence="6">
    <location>
        <position position="849"/>
    </location>
</feature>
<proteinExistence type="predicted"/>
<dbReference type="Pfam" id="PF00072">
    <property type="entry name" value="Response_reg"/>
    <property type="match status" value="1"/>
</dbReference>
<dbReference type="InterPro" id="IPR013656">
    <property type="entry name" value="PAS_4"/>
</dbReference>
<feature type="transmembrane region" description="Helical" evidence="7">
    <location>
        <begin position="12"/>
        <end position="32"/>
    </location>
</feature>
<dbReference type="InterPro" id="IPR036890">
    <property type="entry name" value="HATPase_C_sf"/>
</dbReference>
<dbReference type="InterPro" id="IPR000014">
    <property type="entry name" value="PAS"/>
</dbReference>
<evidence type="ECO:0000259" key="8">
    <source>
        <dbReference type="PROSITE" id="PS50109"/>
    </source>
</evidence>
<feature type="transmembrane region" description="Helical" evidence="7">
    <location>
        <begin position="83"/>
        <end position="102"/>
    </location>
</feature>
<dbReference type="PROSITE" id="PS50113">
    <property type="entry name" value="PAC"/>
    <property type="match status" value="2"/>
</dbReference>
<evidence type="ECO:0000256" key="4">
    <source>
        <dbReference type="ARBA" id="ARBA00022679"/>
    </source>
</evidence>
<dbReference type="InterPro" id="IPR004358">
    <property type="entry name" value="Sig_transdc_His_kin-like_C"/>
</dbReference>
<dbReference type="SMART" id="SM00086">
    <property type="entry name" value="PAC"/>
    <property type="match status" value="2"/>
</dbReference>
<dbReference type="Pfam" id="PF00512">
    <property type="entry name" value="HisKA"/>
    <property type="match status" value="1"/>
</dbReference>
<evidence type="ECO:0000313" key="13">
    <source>
        <dbReference type="Proteomes" id="UP001165653"/>
    </source>
</evidence>
<dbReference type="EC" id="2.7.13.3" evidence="2"/>
<dbReference type="SUPFAM" id="SSF55781">
    <property type="entry name" value="GAF domain-like"/>
    <property type="match status" value="1"/>
</dbReference>
<feature type="domain" description="Histidine kinase" evidence="8">
    <location>
        <begin position="559"/>
        <end position="777"/>
    </location>
</feature>
<dbReference type="SMART" id="SM00091">
    <property type="entry name" value="PAS"/>
    <property type="match status" value="2"/>
</dbReference>
<keyword evidence="7" id="KW-1133">Transmembrane helix</keyword>
<dbReference type="SMART" id="SM00065">
    <property type="entry name" value="GAF"/>
    <property type="match status" value="1"/>
</dbReference>
<dbReference type="SUPFAM" id="SSF47384">
    <property type="entry name" value="Homodimeric domain of signal transducing histidine kinase"/>
    <property type="match status" value="1"/>
</dbReference>
<dbReference type="RefSeq" id="WP_264511947.1">
    <property type="nucleotide sequence ID" value="NZ_JAPDDR010000002.1"/>
</dbReference>
<dbReference type="PRINTS" id="PR00344">
    <property type="entry name" value="BCTRLSENSOR"/>
</dbReference>
<dbReference type="InterPro" id="IPR036097">
    <property type="entry name" value="HisK_dim/P_sf"/>
</dbReference>
<sequence>MSLKPKPHDTFTRSLVIGVLLTVAAVTARWLLAPWLGNRLTLVTLFPAVAVVVWLAGYRAAIIPAVIGFLLCDTLFMDGTWPAVPRTVSAITFAVAITFVIVSGESMRRHRALADARKNLLHTTLQSIGDGVITTDPKGTVTDLNKVASALTGWSLTEAVGRPVTEVFPIINETSRLHVPNPVMRALAENAVVGLANHTLLISKNGTETPIDDSAAPITDSKGSILGGVLIFRDIAERRLTEAKLQQSEQRHRFLAELASATQHLTEAEEIMSTTARMLAQFLAVDRCAYAVVEDEAVFDITGDYGPTVASIVGKWDVAAFGPECVRRMLANEPFVVEDVDADTRVADSTAAYRATSIRAVICVPLFKDGKFTAAMAVHQTIPRKWSSADIEVVRVVVSRCWESLERARSNRALKASAERLTLALAAAQLGDWSWDAGTDIVDLSPRAAEIFGLDETTEIEWKEMQSLLDPEDAELAKEAVERAMASDSQYDMEYRVNRNGSEVWVAALGRATFKDGIPMGMYGVVQDITPRKALEKELLDQAVELAMADRQKDDFIALLAHELRNPLAPVRTGLELLRVGTNEPNGIERVRSMMERQLNHMVRLVDDLLDVSRITRNKLSLQFEPVLFRDAVSHALETVGPQLESSKQTVRVRLDDPDVIVWADPTRLSQVLGNLLANASKFSPSGAAIEVRGTVERDNAVVSVSDPGIGISFEDLPHVFSIFAQAARSISSSKGGLGLGLHLARSLMELQGGSLEAKSGGLGKGSTFTLSIPTLQCREVDTKEREDRHSGASPLQGMKVLVADDNADALEALSLLLSTLGADVLAARGGSEAISVFQKSSVELILMDVGMPEVDGLQATKLIRSLDGGHRPIIIALTGWGRPEDRDATAEAGCNGHLVKPVKIAELESLIAALGGARKGKNEQ</sequence>
<dbReference type="InterPro" id="IPR000700">
    <property type="entry name" value="PAS-assoc_C"/>
</dbReference>
<dbReference type="InterPro" id="IPR003018">
    <property type="entry name" value="GAF"/>
</dbReference>
<dbReference type="PANTHER" id="PTHR43047">
    <property type="entry name" value="TWO-COMPONENT HISTIDINE PROTEIN KINASE"/>
    <property type="match status" value="1"/>
</dbReference>
<dbReference type="PROSITE" id="PS50109">
    <property type="entry name" value="HIS_KIN"/>
    <property type="match status" value="1"/>
</dbReference>
<dbReference type="EMBL" id="JAPDDR010000002">
    <property type="protein sequence ID" value="MCW1912979.1"/>
    <property type="molecule type" value="Genomic_DNA"/>
</dbReference>
<dbReference type="Pfam" id="PF01590">
    <property type="entry name" value="GAF"/>
    <property type="match status" value="1"/>
</dbReference>
<evidence type="ECO:0000259" key="9">
    <source>
        <dbReference type="PROSITE" id="PS50110"/>
    </source>
</evidence>
<evidence type="ECO:0000256" key="6">
    <source>
        <dbReference type="PROSITE-ProRule" id="PRU00169"/>
    </source>
</evidence>
<feature type="domain" description="PAC" evidence="11">
    <location>
        <begin position="195"/>
        <end position="247"/>
    </location>
</feature>
<evidence type="ECO:0000256" key="3">
    <source>
        <dbReference type="ARBA" id="ARBA00022553"/>
    </source>
</evidence>
<accession>A0ABT3FZG0</accession>
<comment type="caution">
    <text evidence="12">The sequence shown here is derived from an EMBL/GenBank/DDBJ whole genome shotgun (WGS) entry which is preliminary data.</text>
</comment>
<evidence type="ECO:0000259" key="11">
    <source>
        <dbReference type="PROSITE" id="PS50113"/>
    </source>
</evidence>
<keyword evidence="5" id="KW-0418">Kinase</keyword>
<name>A0ABT3FZG0_9BACT</name>
<dbReference type="InterPro" id="IPR029016">
    <property type="entry name" value="GAF-like_dom_sf"/>
</dbReference>
<dbReference type="CDD" id="cd00082">
    <property type="entry name" value="HisKA"/>
    <property type="match status" value="1"/>
</dbReference>
<protein>
    <recommendedName>
        <fullName evidence="2">histidine kinase</fullName>
        <ecNumber evidence="2">2.7.13.3</ecNumber>
    </recommendedName>
</protein>
<dbReference type="SMART" id="SM00387">
    <property type="entry name" value="HATPase_c"/>
    <property type="match status" value="1"/>
</dbReference>
<dbReference type="InterPro" id="IPR035965">
    <property type="entry name" value="PAS-like_dom_sf"/>
</dbReference>
<feature type="domain" description="PAS" evidence="10">
    <location>
        <begin position="417"/>
        <end position="488"/>
    </location>
</feature>
<dbReference type="SUPFAM" id="SSF52172">
    <property type="entry name" value="CheY-like"/>
    <property type="match status" value="1"/>
</dbReference>
<dbReference type="Gene3D" id="3.30.450.20">
    <property type="entry name" value="PAS domain"/>
    <property type="match status" value="2"/>
</dbReference>
<dbReference type="SUPFAM" id="SSF55874">
    <property type="entry name" value="ATPase domain of HSP90 chaperone/DNA topoisomerase II/histidine kinase"/>
    <property type="match status" value="1"/>
</dbReference>
<evidence type="ECO:0000259" key="10">
    <source>
        <dbReference type="PROSITE" id="PS50112"/>
    </source>
</evidence>
<evidence type="ECO:0000256" key="2">
    <source>
        <dbReference type="ARBA" id="ARBA00012438"/>
    </source>
</evidence>
<evidence type="ECO:0000256" key="7">
    <source>
        <dbReference type="SAM" id="Phobius"/>
    </source>
</evidence>
<feature type="transmembrane region" description="Helical" evidence="7">
    <location>
        <begin position="44"/>
        <end position="71"/>
    </location>
</feature>
<keyword evidence="7" id="KW-0812">Transmembrane</keyword>
<feature type="domain" description="PAS" evidence="10">
    <location>
        <begin position="117"/>
        <end position="190"/>
    </location>
</feature>
<dbReference type="Gene3D" id="1.20.120.620">
    <property type="entry name" value="Backbone structure of the membrane domain of e. Coli histidine kinase receptor kdpd"/>
    <property type="match status" value="1"/>
</dbReference>
<gene>
    <name evidence="12" type="ORF">OJ996_05320</name>
</gene>
<reference evidence="12" key="1">
    <citation type="submission" date="2022-10" db="EMBL/GenBank/DDBJ databases">
        <title>Luteolibacter sp. GHJ8, whole genome shotgun sequencing project.</title>
        <authorList>
            <person name="Zhao G."/>
            <person name="Shen L."/>
        </authorList>
    </citation>
    <scope>NUCLEOTIDE SEQUENCE</scope>
    <source>
        <strain evidence="12">GHJ8</strain>
    </source>
</reference>
<dbReference type="InterPro" id="IPR001789">
    <property type="entry name" value="Sig_transdc_resp-reg_receiver"/>
</dbReference>
<dbReference type="InterPro" id="IPR013655">
    <property type="entry name" value="PAS_fold_3"/>
</dbReference>
<dbReference type="InterPro" id="IPR038318">
    <property type="entry name" value="KdpD_sf"/>
</dbReference>
<dbReference type="NCBIfam" id="TIGR00229">
    <property type="entry name" value="sensory_box"/>
    <property type="match status" value="2"/>
</dbReference>
<keyword evidence="13" id="KW-1185">Reference proteome</keyword>
<evidence type="ECO:0000256" key="5">
    <source>
        <dbReference type="ARBA" id="ARBA00022777"/>
    </source>
</evidence>
<dbReference type="SMART" id="SM00448">
    <property type="entry name" value="REC"/>
    <property type="match status" value="1"/>
</dbReference>
<dbReference type="Gene3D" id="3.40.50.2300">
    <property type="match status" value="1"/>
</dbReference>
<dbReference type="CDD" id="cd00130">
    <property type="entry name" value="PAS"/>
    <property type="match status" value="2"/>
</dbReference>
<dbReference type="Pfam" id="PF08447">
    <property type="entry name" value="PAS_3"/>
    <property type="match status" value="1"/>
</dbReference>
<comment type="catalytic activity">
    <reaction evidence="1">
        <text>ATP + protein L-histidine = ADP + protein N-phospho-L-histidine.</text>
        <dbReference type="EC" id="2.7.13.3"/>
    </reaction>
</comment>
<dbReference type="Gene3D" id="1.10.287.130">
    <property type="match status" value="1"/>
</dbReference>
<keyword evidence="3 6" id="KW-0597">Phosphoprotein</keyword>
<dbReference type="SUPFAM" id="SSF55785">
    <property type="entry name" value="PYP-like sensor domain (PAS domain)"/>
    <property type="match status" value="2"/>
</dbReference>
<dbReference type="InterPro" id="IPR011006">
    <property type="entry name" value="CheY-like_superfamily"/>
</dbReference>
<feature type="domain" description="Response regulatory" evidence="9">
    <location>
        <begin position="800"/>
        <end position="916"/>
    </location>
</feature>
<dbReference type="Pfam" id="PF02518">
    <property type="entry name" value="HATPase_c"/>
    <property type="match status" value="1"/>
</dbReference>
<keyword evidence="4" id="KW-0808">Transferase</keyword>
<keyword evidence="7" id="KW-0472">Membrane</keyword>
<dbReference type="InterPro" id="IPR003594">
    <property type="entry name" value="HATPase_dom"/>
</dbReference>
<evidence type="ECO:0000256" key="1">
    <source>
        <dbReference type="ARBA" id="ARBA00000085"/>
    </source>
</evidence>
<dbReference type="PROSITE" id="PS50112">
    <property type="entry name" value="PAS"/>
    <property type="match status" value="2"/>
</dbReference>
<dbReference type="InterPro" id="IPR003661">
    <property type="entry name" value="HisK_dim/P_dom"/>
</dbReference>
<feature type="domain" description="PAC" evidence="11">
    <location>
        <begin position="489"/>
        <end position="541"/>
    </location>
</feature>
<dbReference type="Proteomes" id="UP001165653">
    <property type="component" value="Unassembled WGS sequence"/>
</dbReference>
<dbReference type="InterPro" id="IPR001610">
    <property type="entry name" value="PAC"/>
</dbReference>
<dbReference type="PANTHER" id="PTHR43047:SF72">
    <property type="entry name" value="OSMOSENSING HISTIDINE PROTEIN KINASE SLN1"/>
    <property type="match status" value="1"/>
</dbReference>
<dbReference type="Gene3D" id="3.30.565.10">
    <property type="entry name" value="Histidine kinase-like ATPase, C-terminal domain"/>
    <property type="match status" value="1"/>
</dbReference>
<dbReference type="SMART" id="SM00388">
    <property type="entry name" value="HisKA"/>
    <property type="match status" value="1"/>
</dbReference>
<dbReference type="InterPro" id="IPR005467">
    <property type="entry name" value="His_kinase_dom"/>
</dbReference>
<dbReference type="Pfam" id="PF08448">
    <property type="entry name" value="PAS_4"/>
    <property type="match status" value="1"/>
</dbReference>
<organism evidence="12 13">
    <name type="scientific">Luteolibacter rhizosphaerae</name>
    <dbReference type="NCBI Taxonomy" id="2989719"/>
    <lineage>
        <taxon>Bacteria</taxon>
        <taxon>Pseudomonadati</taxon>
        <taxon>Verrucomicrobiota</taxon>
        <taxon>Verrucomicrobiia</taxon>
        <taxon>Verrucomicrobiales</taxon>
        <taxon>Verrucomicrobiaceae</taxon>
        <taxon>Luteolibacter</taxon>
    </lineage>
</organism>
<dbReference type="Gene3D" id="3.30.450.40">
    <property type="match status" value="1"/>
</dbReference>
<dbReference type="PROSITE" id="PS50110">
    <property type="entry name" value="RESPONSE_REGULATORY"/>
    <property type="match status" value="1"/>
</dbReference>
<evidence type="ECO:0000313" key="12">
    <source>
        <dbReference type="EMBL" id="MCW1912979.1"/>
    </source>
</evidence>